<dbReference type="Pfam" id="PF12157">
    <property type="entry name" value="DUF3591"/>
    <property type="match status" value="1"/>
</dbReference>
<dbReference type="AlphaFoldDB" id="A0A1Q9CYZ0"/>
<comment type="subcellular location">
    <subcellularLocation>
        <location evidence="1">Nucleus</location>
    </subcellularLocation>
</comment>
<accession>A0A1Q9CYZ0</accession>
<reference evidence="5 6" key="1">
    <citation type="submission" date="2016-02" db="EMBL/GenBank/DDBJ databases">
        <title>Genome analysis of coral dinoflagellate symbionts highlights evolutionary adaptations to a symbiotic lifestyle.</title>
        <authorList>
            <person name="Aranda M."/>
            <person name="Li Y."/>
            <person name="Liew Y.J."/>
            <person name="Baumgarten S."/>
            <person name="Simakov O."/>
            <person name="Wilson M."/>
            <person name="Piel J."/>
            <person name="Ashoor H."/>
            <person name="Bougouffa S."/>
            <person name="Bajic V.B."/>
            <person name="Ryu T."/>
            <person name="Ravasi T."/>
            <person name="Bayer T."/>
            <person name="Micklem G."/>
            <person name="Kim H."/>
            <person name="Bhak J."/>
            <person name="Lajeunesse T.C."/>
            <person name="Voolstra C.R."/>
        </authorList>
    </citation>
    <scope>NUCLEOTIDE SEQUENCE [LARGE SCALE GENOMIC DNA]</scope>
    <source>
        <strain evidence="5 6">CCMP2467</strain>
    </source>
</reference>
<feature type="region of interest" description="Disordered" evidence="3">
    <location>
        <begin position="939"/>
        <end position="1044"/>
    </location>
</feature>
<organism evidence="5 6">
    <name type="scientific">Symbiodinium microadriaticum</name>
    <name type="common">Dinoflagellate</name>
    <name type="synonym">Zooxanthella microadriatica</name>
    <dbReference type="NCBI Taxonomy" id="2951"/>
    <lineage>
        <taxon>Eukaryota</taxon>
        <taxon>Sar</taxon>
        <taxon>Alveolata</taxon>
        <taxon>Dinophyceae</taxon>
        <taxon>Suessiales</taxon>
        <taxon>Symbiodiniaceae</taxon>
        <taxon>Symbiodinium</taxon>
    </lineage>
</organism>
<comment type="caution">
    <text evidence="5">The sequence shown here is derived from an EMBL/GenBank/DDBJ whole genome shotgun (WGS) entry which is preliminary data.</text>
</comment>
<gene>
    <name evidence="5" type="primary">TAF1</name>
    <name evidence="5" type="ORF">AK812_SmicGene30529</name>
</gene>
<dbReference type="GO" id="GO:0051123">
    <property type="term" value="P:RNA polymerase II preinitiation complex assembly"/>
    <property type="evidence" value="ECO:0007669"/>
    <property type="project" value="TreeGrafter"/>
</dbReference>
<sequence length="1044" mass="114914">MAHQRGDFCVVGDWAGIVLDTVCPVMTNSMLLQPSLEEEEEQESSDRPESTVEPHEDRQAASQSLPDRNEITSATPLPSPMFDVPSTPMATPMVEVESPVQRARPSPKLSPSLPALMPEVQLRADFQLPSSVAVRREFWGEMDTAAEVASGYVEKPDDHSTTTSACPISSRGPGGLWTTSMQNGFTESTATSHSELYRLLRNPDFHDFHELLLAGLGLAGKGSESCRESPESPFWRRCRLLWQRLRPAPLKSESLTESVEPSPCDPLRPPNWARYTAGSDQIRLRSSAETRREVYSFCAQPFWGRLLRPARPKGTVAVPNQVRLPVTATHWSGRSAPTVAELSLRGDQPFVLYEYVEEFPPLLLNVGMSHRVGSYYMPHSLRSYDGQALGPLACLRPVAVQDGTLPGMSARLNPGQGVAIMDSLLQKAPLFRHSLEKKFLLVQSRGLSAWELSLRSLETCCLVGQIEPKKQVPSPWSKDFALLNNECIRHMYLEAKRKWQRESSGDVAEDVEKTLFDEIAESVFQWWPEAKSARAELKGVAQGIQGGGQGGVQQPATSLSELVCLLDAARRGQERLQRLGIELLTDDKKVQKALQELEKLEKHRDKSGKGESDLVFCARWVLEQLQLTPWHLTMRLKDVRNAAERGDKGASRSLAVVGPGDPSSRLEGVSFLPVGPKELAECLELATLQRLSDAELRRKLLASFPESMFRSLGRWDRISLLCRSLGDAETTGLTVTGWSGVSLVPKEQKPSKDVKQKHANLLQEAFERQAAALSESIQDMSEGETEQKEAEQELLDEQDWLEALAEGPSDRPSAVSAGAASAPAFERTRSSRADSDQAELQKMRQRLGISQPEPKAPPAAPTAPATPASREATQVSQDEPEEAAAPQPKPRDVEPELSSVKVLKVVTLHKSARGFKEKVMYVVGQENIQLYRELHAQDAPRMLSQEPPAGSKQKTRTLSGVSDENGSDGDSGGGRSRPGPRSSLSAGKAQSRDLEQRESKRRKTSISGAPSDVPHSTSEKSDSLLSSQALDPQSDRAKKRLRLA</sequence>
<dbReference type="GO" id="GO:0004402">
    <property type="term" value="F:histone acetyltransferase activity"/>
    <property type="evidence" value="ECO:0007669"/>
    <property type="project" value="InterPro"/>
</dbReference>
<dbReference type="GO" id="GO:0005669">
    <property type="term" value="C:transcription factor TFIID complex"/>
    <property type="evidence" value="ECO:0007669"/>
    <property type="project" value="InterPro"/>
</dbReference>
<evidence type="ECO:0000313" key="6">
    <source>
        <dbReference type="Proteomes" id="UP000186817"/>
    </source>
</evidence>
<evidence type="ECO:0000256" key="1">
    <source>
        <dbReference type="ARBA" id="ARBA00004123"/>
    </source>
</evidence>
<keyword evidence="5" id="KW-0648">Protein biosynthesis</keyword>
<dbReference type="OrthoDB" id="21449at2759"/>
<keyword evidence="6" id="KW-1185">Reference proteome</keyword>
<evidence type="ECO:0000256" key="2">
    <source>
        <dbReference type="ARBA" id="ARBA00023242"/>
    </source>
</evidence>
<dbReference type="GO" id="GO:0017025">
    <property type="term" value="F:TBP-class protein binding"/>
    <property type="evidence" value="ECO:0007669"/>
    <property type="project" value="InterPro"/>
</dbReference>
<dbReference type="InterPro" id="IPR040240">
    <property type="entry name" value="TAF1"/>
</dbReference>
<proteinExistence type="predicted"/>
<evidence type="ECO:0000256" key="3">
    <source>
        <dbReference type="SAM" id="MobiDB-lite"/>
    </source>
</evidence>
<dbReference type="GO" id="GO:0016251">
    <property type="term" value="F:RNA polymerase II general transcription initiation factor activity"/>
    <property type="evidence" value="ECO:0007669"/>
    <property type="project" value="InterPro"/>
</dbReference>
<feature type="compositionally biased region" description="Basic and acidic residues" evidence="3">
    <location>
        <begin position="44"/>
        <end position="59"/>
    </location>
</feature>
<dbReference type="PANTHER" id="PTHR13900">
    <property type="entry name" value="TRANSCRIPTION INITIATION FACTOR TFIID"/>
    <property type="match status" value="1"/>
</dbReference>
<dbReference type="Proteomes" id="UP000186817">
    <property type="component" value="Unassembled WGS sequence"/>
</dbReference>
<feature type="compositionally biased region" description="Low complexity" evidence="3">
    <location>
        <begin position="977"/>
        <end position="987"/>
    </location>
</feature>
<dbReference type="GO" id="GO:0003743">
    <property type="term" value="F:translation initiation factor activity"/>
    <property type="evidence" value="ECO:0007669"/>
    <property type="project" value="UniProtKB-KW"/>
</dbReference>
<protein>
    <submittedName>
        <fullName evidence="5">Transcription initiation factor TFIID subunit 1</fullName>
    </submittedName>
</protein>
<dbReference type="PANTHER" id="PTHR13900:SF0">
    <property type="entry name" value="TRANSCRIPTION INITIATION FACTOR TFIID SUBUNIT 1"/>
    <property type="match status" value="1"/>
</dbReference>
<feature type="region of interest" description="Disordered" evidence="3">
    <location>
        <begin position="34"/>
        <end position="89"/>
    </location>
</feature>
<feature type="domain" description="Transcription initiation factor TFIID subunit 1 histone acetyltransferase" evidence="4">
    <location>
        <begin position="338"/>
        <end position="679"/>
    </location>
</feature>
<feature type="region of interest" description="Disordered" evidence="3">
    <location>
        <begin position="806"/>
        <end position="903"/>
    </location>
</feature>
<keyword evidence="5" id="KW-0396">Initiation factor</keyword>
<dbReference type="InterPro" id="IPR022591">
    <property type="entry name" value="TAF1_HAT_dom"/>
</dbReference>
<feature type="compositionally biased region" description="Basic and acidic residues" evidence="3">
    <location>
        <begin position="826"/>
        <end position="842"/>
    </location>
</feature>
<feature type="compositionally biased region" description="Polar residues" evidence="3">
    <location>
        <begin position="60"/>
        <end position="76"/>
    </location>
</feature>
<dbReference type="EMBL" id="LSRX01000827">
    <property type="protein sequence ID" value="OLP88136.1"/>
    <property type="molecule type" value="Genomic_DNA"/>
</dbReference>
<evidence type="ECO:0000313" key="5">
    <source>
        <dbReference type="EMBL" id="OLP88136.1"/>
    </source>
</evidence>
<evidence type="ECO:0000259" key="4">
    <source>
        <dbReference type="Pfam" id="PF12157"/>
    </source>
</evidence>
<feature type="region of interest" description="Disordered" evidence="3">
    <location>
        <begin position="154"/>
        <end position="173"/>
    </location>
</feature>
<keyword evidence="2" id="KW-0539">Nucleus</keyword>
<name>A0A1Q9CYZ0_SYMMI</name>
<feature type="compositionally biased region" description="Low complexity" evidence="3">
    <location>
        <begin position="806"/>
        <end position="824"/>
    </location>
</feature>